<feature type="domain" description="Glycoside hydrolase family 31 N-terminal" evidence="4">
    <location>
        <begin position="27"/>
        <end position="213"/>
    </location>
</feature>
<evidence type="ECO:0000313" key="7">
    <source>
        <dbReference type="EMBL" id="XBO36918.1"/>
    </source>
</evidence>
<dbReference type="InterPro" id="IPR000322">
    <property type="entry name" value="Glyco_hydro_31_TIM"/>
</dbReference>
<proteinExistence type="inferred from homology"/>
<name>A0AAU7J9G1_9HYPH</name>
<feature type="domain" description="DUF5110" evidence="5">
    <location>
        <begin position="701"/>
        <end position="754"/>
    </location>
</feature>
<reference evidence="7" key="1">
    <citation type="submission" date="2024-05" db="EMBL/GenBank/DDBJ databases">
        <authorList>
            <person name="Kim S."/>
            <person name="Heo J."/>
            <person name="Choi H."/>
            <person name="Choi Y."/>
            <person name="Kwon S.-W."/>
            <person name="Kim Y."/>
        </authorList>
    </citation>
    <scope>NUCLEOTIDE SEQUENCE</scope>
    <source>
        <strain evidence="7">KACC 23698</strain>
    </source>
</reference>
<dbReference type="CDD" id="cd06599">
    <property type="entry name" value="GH31_glycosidase_Aec37"/>
    <property type="match status" value="1"/>
</dbReference>
<dbReference type="RefSeq" id="WP_406853736.1">
    <property type="nucleotide sequence ID" value="NZ_CP157484.1"/>
</dbReference>
<dbReference type="PANTHER" id="PTHR22762">
    <property type="entry name" value="ALPHA-GLUCOSIDASE"/>
    <property type="match status" value="1"/>
</dbReference>
<evidence type="ECO:0000259" key="3">
    <source>
        <dbReference type="Pfam" id="PF01055"/>
    </source>
</evidence>
<dbReference type="InterPro" id="IPR017853">
    <property type="entry name" value="GH"/>
</dbReference>
<dbReference type="Gene3D" id="3.20.20.80">
    <property type="entry name" value="Glycosidases"/>
    <property type="match status" value="1"/>
</dbReference>
<feature type="domain" description="Glycosyl hydrolase family 31 C-terminal" evidence="6">
    <location>
        <begin position="596"/>
        <end position="681"/>
    </location>
</feature>
<dbReference type="InterPro" id="IPR048395">
    <property type="entry name" value="Glyco_hydro_31_C"/>
</dbReference>
<dbReference type="InterPro" id="IPR025887">
    <property type="entry name" value="Glyco_hydro_31_N_dom"/>
</dbReference>
<evidence type="ECO:0000256" key="2">
    <source>
        <dbReference type="RuleBase" id="RU361185"/>
    </source>
</evidence>
<dbReference type="Pfam" id="PF17137">
    <property type="entry name" value="DUF5110"/>
    <property type="match status" value="1"/>
</dbReference>
<evidence type="ECO:0000259" key="4">
    <source>
        <dbReference type="Pfam" id="PF13802"/>
    </source>
</evidence>
<dbReference type="Pfam" id="PF01055">
    <property type="entry name" value="Glyco_hydro_31_2nd"/>
    <property type="match status" value="1"/>
</dbReference>
<evidence type="ECO:0000256" key="1">
    <source>
        <dbReference type="ARBA" id="ARBA00007806"/>
    </source>
</evidence>
<dbReference type="PANTHER" id="PTHR22762:SF165">
    <property type="entry name" value="PUTATIVE (AFU_ORTHOLOGUE AFUA_1G06560)-RELATED"/>
    <property type="match status" value="1"/>
</dbReference>
<keyword evidence="2" id="KW-0326">Glycosidase</keyword>
<comment type="similarity">
    <text evidence="1 2">Belongs to the glycosyl hydrolase 31 family.</text>
</comment>
<dbReference type="Pfam" id="PF13802">
    <property type="entry name" value="Gal_mutarotas_2"/>
    <property type="match status" value="1"/>
</dbReference>
<dbReference type="Pfam" id="PF21365">
    <property type="entry name" value="Glyco_hydro_31_3rd"/>
    <property type="match status" value="1"/>
</dbReference>
<organism evidence="7">
    <name type="scientific">Alsobacter sp. KACC 23698</name>
    <dbReference type="NCBI Taxonomy" id="3149229"/>
    <lineage>
        <taxon>Bacteria</taxon>
        <taxon>Pseudomonadati</taxon>
        <taxon>Pseudomonadota</taxon>
        <taxon>Alphaproteobacteria</taxon>
        <taxon>Hyphomicrobiales</taxon>
        <taxon>Alsobacteraceae</taxon>
        <taxon>Alsobacter</taxon>
    </lineage>
</organism>
<dbReference type="Gene3D" id="2.60.40.1760">
    <property type="entry name" value="glycosyl hydrolase (family 31)"/>
    <property type="match status" value="1"/>
</dbReference>
<accession>A0AAU7J9G1</accession>
<feature type="domain" description="Glycoside hydrolase family 31 TIM barrel" evidence="3">
    <location>
        <begin position="260"/>
        <end position="586"/>
    </location>
</feature>
<dbReference type="GO" id="GO:0005975">
    <property type="term" value="P:carbohydrate metabolic process"/>
    <property type="evidence" value="ECO:0007669"/>
    <property type="project" value="InterPro"/>
</dbReference>
<gene>
    <name evidence="7" type="ORF">ABEG18_14335</name>
</gene>
<keyword evidence="2" id="KW-0378">Hydrolase</keyword>
<dbReference type="EMBL" id="CP157484">
    <property type="protein sequence ID" value="XBO36918.1"/>
    <property type="molecule type" value="Genomic_DNA"/>
</dbReference>
<evidence type="ECO:0000259" key="6">
    <source>
        <dbReference type="Pfam" id="PF21365"/>
    </source>
</evidence>
<dbReference type="GO" id="GO:0030246">
    <property type="term" value="F:carbohydrate binding"/>
    <property type="evidence" value="ECO:0007669"/>
    <property type="project" value="InterPro"/>
</dbReference>
<evidence type="ECO:0000259" key="5">
    <source>
        <dbReference type="Pfam" id="PF17137"/>
    </source>
</evidence>
<dbReference type="CDD" id="cd14752">
    <property type="entry name" value="GH31_N"/>
    <property type="match status" value="1"/>
</dbReference>
<protein>
    <submittedName>
        <fullName evidence="7">TIM-barrel domain-containing protein</fullName>
    </submittedName>
</protein>
<sequence>MKALTHGRILGRDGPWALFGLDHGVELRVAILERDIGRVLLKPAGGYRLDRGWSIAPGRLEPAYAGRLREDLTGFACPPASLVEEHGVATLSVEGGLSAVVTLEPFSIAWRRAGEDRPFLQDRRTQAYFASRQTKALSHFTARDAGHRHHGLGDKAGPLDHTGRRFKIDAVDPCGFDAELSDPLYKAIPYVLVEDGSGAHGLYYDNLAVAEVDLGATIDNYHGLFRSYAAQDGDLDVYVLAGPSAADVTRRFSWLTGGQAFPPKWSLGFGMTSMTIADAPDADARVTGFIETCRRHDIPCDSFHFGSGYTSIGTRRYAFNWNREKFPDPAGTMERLKQAGMQPVTNLKPCLLDDHPRLDEARRMGVLVTDGETGEPAEAQFWDGLGYHVDFTNPAGRDWWRTGIQTALLDYGVVSVWSDNNEYEIWDEDARCHGDGRPFPQRLARPAQPLLMTKLAFEAQAAQAPGKRPYTITRGGAAGIARYGQTWSGDNETAWKTLRFNLAQGLNMSLSGLYNIGHDVGGFHGPSPGPELFCRFVEFCSLWPRFVMNSWKDDGVVNLPWMHPQVLPQVREAIALRYRLAPYLYTCLWSAATRDEPVVRPLFLAFPEDAGAATVQDSFMLGPDLLVAPVLEEGAVAREVYFPAHPGGWHDLRDGRAYAGGEVAEVEAPLGRLPVFARAGALTPVCVAGGAMVPARDVGRELLVFGDDPRGSTAALYEDDGETAAWRDGDGLALRFTLTRDGDARRLTMTADGRGRPAFDRIAVRIMAGPADVQWSAEPTGPVRLDGA</sequence>
<dbReference type="SUPFAM" id="SSF51011">
    <property type="entry name" value="Glycosyl hydrolase domain"/>
    <property type="match status" value="1"/>
</dbReference>
<dbReference type="SUPFAM" id="SSF51445">
    <property type="entry name" value="(Trans)glycosidases"/>
    <property type="match status" value="1"/>
</dbReference>
<dbReference type="GO" id="GO:0004553">
    <property type="term" value="F:hydrolase activity, hydrolyzing O-glycosyl compounds"/>
    <property type="evidence" value="ECO:0007669"/>
    <property type="project" value="InterPro"/>
</dbReference>
<dbReference type="Gene3D" id="2.60.40.1180">
    <property type="entry name" value="Golgi alpha-mannosidase II"/>
    <property type="match status" value="1"/>
</dbReference>
<dbReference type="InterPro" id="IPR033403">
    <property type="entry name" value="DUF5110"/>
</dbReference>
<dbReference type="InterPro" id="IPR013780">
    <property type="entry name" value="Glyco_hydro_b"/>
</dbReference>
<dbReference type="SUPFAM" id="SSF74650">
    <property type="entry name" value="Galactose mutarotase-like"/>
    <property type="match status" value="1"/>
</dbReference>
<dbReference type="InterPro" id="IPR011013">
    <property type="entry name" value="Gal_mutarotase_sf_dom"/>
</dbReference>
<dbReference type="AlphaFoldDB" id="A0AAU7J9G1"/>